<dbReference type="EMBL" id="OOGT01000094">
    <property type="protein sequence ID" value="SPL70973.1"/>
    <property type="molecule type" value="Genomic_DNA"/>
</dbReference>
<keyword evidence="10" id="KW-0560">Oxidoreductase</keyword>
<evidence type="ECO:0000256" key="4">
    <source>
        <dbReference type="ARBA" id="ARBA00022748"/>
    </source>
</evidence>
<dbReference type="PROSITE" id="PS00194">
    <property type="entry name" value="THIOREDOXIN_1"/>
    <property type="match status" value="1"/>
</dbReference>
<feature type="transmembrane region" description="Helical" evidence="8">
    <location>
        <begin position="240"/>
        <end position="265"/>
    </location>
</feature>
<dbReference type="PROSITE" id="PS51352">
    <property type="entry name" value="THIOREDOXIN_2"/>
    <property type="match status" value="1"/>
</dbReference>
<keyword evidence="2" id="KW-1003">Cell membrane</keyword>
<dbReference type="Pfam" id="PF11412">
    <property type="entry name" value="DsbD_N"/>
    <property type="match status" value="1"/>
</dbReference>
<keyword evidence="7" id="KW-0676">Redox-active center</keyword>
<dbReference type="PANTHER" id="PTHR32234:SF0">
    <property type="entry name" value="THIOL:DISULFIDE INTERCHANGE PROTEIN DSBD"/>
    <property type="match status" value="1"/>
</dbReference>
<organism evidence="10 11">
    <name type="scientific">Acinetobacter stercoris</name>
    <dbReference type="NCBI Taxonomy" id="2126983"/>
    <lineage>
        <taxon>Bacteria</taxon>
        <taxon>Pseudomonadati</taxon>
        <taxon>Pseudomonadota</taxon>
        <taxon>Gammaproteobacteria</taxon>
        <taxon>Moraxellales</taxon>
        <taxon>Moraxellaceae</taxon>
        <taxon>Acinetobacter</taxon>
    </lineage>
</organism>
<dbReference type="FunCoup" id="A0A2U3N026">
    <property type="interactions" value="100"/>
</dbReference>
<feature type="transmembrane region" description="Helical" evidence="8">
    <location>
        <begin position="449"/>
        <end position="466"/>
    </location>
</feature>
<evidence type="ECO:0000256" key="3">
    <source>
        <dbReference type="ARBA" id="ARBA00022692"/>
    </source>
</evidence>
<dbReference type="InParanoid" id="A0A2U3N026"/>
<protein>
    <submittedName>
        <fullName evidence="10">Thiol:disulfide interchange protein DsbD</fullName>
        <ecNumber evidence="10">1.8.1.8</ecNumber>
    </submittedName>
</protein>
<evidence type="ECO:0000256" key="2">
    <source>
        <dbReference type="ARBA" id="ARBA00022475"/>
    </source>
</evidence>
<dbReference type="AlphaFoldDB" id="A0A2U3N026"/>
<gene>
    <name evidence="10" type="primary">dsbD</name>
    <name evidence="10" type="ORF">KPC_2151</name>
</gene>
<dbReference type="Pfam" id="PF13899">
    <property type="entry name" value="Thioredoxin_7"/>
    <property type="match status" value="1"/>
</dbReference>
<keyword evidence="6 8" id="KW-0472">Membrane</keyword>
<evidence type="ECO:0000313" key="11">
    <source>
        <dbReference type="Proteomes" id="UP000245974"/>
    </source>
</evidence>
<sequence length="603" mass="66974">MSVNNQPIKLELPKGHEKDDPTFGRTFVHYNQVITHINLKPNTAYQVLWQGCAEDGLCYPMQRTTIHTDVDGLLPQHAASNQNLNTKSLFKTNTKNELVNDSNVVETQSTLTTSNKKNLKVDQATEDSDKKLIETKFPDQKSNVASNNIENNAVETDQKKSEITIDSTRNNIQESDKDSALSLQINNDKSFFQLLNKDTLFLNLLVFFGLGILLAFLPCSLPLIPILSGIIVQRATGYKAIAIALSFIFSMAVVYSIMGVVVAEIGYSFQRWFQSPIIVSIFALFFVALALSMFGLYQIALPQRLMQKLDMLQNKQKGGTFAGAVAMGALSALIVGPCMSAPLAGALLFVSQSQSGFLGGLYLFILGLGIGLPLFIASVFGSKYLPKPGLWMDRLKIGFGFIMLMLAVYFLRPMLPMFIYSLCMAILFIALAVYLFYIVPKGQNISYKATLSILAALCLGLSIWNIKESSNVFKVEQTESAHLNWIRVTSLDELKQAISQAKHDKKPIVVDVYADWCVACQPIEREVLPRKDVQNALNQFTLIKLDLTKYNASQDIILKEKQILGPPTVLFLNHLADEKRELRLTGTFAAKDLLSQLSKAGQN</sequence>
<keyword evidence="5 8" id="KW-1133">Transmembrane helix</keyword>
<feature type="domain" description="Thioredoxin" evidence="9">
    <location>
        <begin position="464"/>
        <end position="602"/>
    </location>
</feature>
<dbReference type="Gene3D" id="2.60.40.1250">
    <property type="entry name" value="Thiol:disulfide interchange protein DsbD, N-terminal domain"/>
    <property type="match status" value="1"/>
</dbReference>
<dbReference type="GO" id="GO:0045454">
    <property type="term" value="P:cell redox homeostasis"/>
    <property type="evidence" value="ECO:0007669"/>
    <property type="project" value="TreeGrafter"/>
</dbReference>
<evidence type="ECO:0000259" key="9">
    <source>
        <dbReference type="PROSITE" id="PS51352"/>
    </source>
</evidence>
<feature type="transmembrane region" description="Helical" evidence="8">
    <location>
        <begin position="321"/>
        <end position="349"/>
    </location>
</feature>
<dbReference type="EC" id="1.8.1.8" evidence="10"/>
<dbReference type="InterPro" id="IPR036929">
    <property type="entry name" value="DsbDN_sf"/>
</dbReference>
<dbReference type="InterPro" id="IPR003834">
    <property type="entry name" value="Cyt_c_assmbl_TM_dom"/>
</dbReference>
<dbReference type="Proteomes" id="UP000245974">
    <property type="component" value="Unassembled WGS sequence"/>
</dbReference>
<dbReference type="InterPro" id="IPR017937">
    <property type="entry name" value="Thioredoxin_CS"/>
</dbReference>
<dbReference type="NCBIfam" id="NF001419">
    <property type="entry name" value="PRK00293.1"/>
    <property type="match status" value="1"/>
</dbReference>
<proteinExistence type="predicted"/>
<dbReference type="PANTHER" id="PTHR32234">
    <property type="entry name" value="THIOL:DISULFIDE INTERCHANGE PROTEIN DSBD"/>
    <property type="match status" value="1"/>
</dbReference>
<dbReference type="InterPro" id="IPR013766">
    <property type="entry name" value="Thioredoxin_domain"/>
</dbReference>
<dbReference type="Gene3D" id="3.40.30.10">
    <property type="entry name" value="Glutaredoxin"/>
    <property type="match status" value="1"/>
</dbReference>
<feature type="transmembrane region" description="Helical" evidence="8">
    <location>
        <begin position="200"/>
        <end position="228"/>
    </location>
</feature>
<keyword evidence="4" id="KW-0201">Cytochrome c-type biogenesis</keyword>
<feature type="transmembrane region" description="Helical" evidence="8">
    <location>
        <begin position="417"/>
        <end position="437"/>
    </location>
</feature>
<feature type="transmembrane region" description="Helical" evidence="8">
    <location>
        <begin position="361"/>
        <end position="382"/>
    </location>
</feature>
<feature type="transmembrane region" description="Helical" evidence="8">
    <location>
        <begin position="394"/>
        <end position="411"/>
    </location>
</feature>
<evidence type="ECO:0000256" key="5">
    <source>
        <dbReference type="ARBA" id="ARBA00022989"/>
    </source>
</evidence>
<keyword evidence="3 8" id="KW-0812">Transmembrane</keyword>
<dbReference type="GO" id="GO:0005886">
    <property type="term" value="C:plasma membrane"/>
    <property type="evidence" value="ECO:0007669"/>
    <property type="project" value="UniProtKB-SubCell"/>
</dbReference>
<evidence type="ECO:0000256" key="1">
    <source>
        <dbReference type="ARBA" id="ARBA00004651"/>
    </source>
</evidence>
<dbReference type="InterPro" id="IPR036249">
    <property type="entry name" value="Thioredoxin-like_sf"/>
</dbReference>
<dbReference type="GO" id="GO:0047134">
    <property type="term" value="F:protein-disulfide reductase [NAD(P)H] activity"/>
    <property type="evidence" value="ECO:0007669"/>
    <property type="project" value="UniProtKB-EC"/>
</dbReference>
<dbReference type="SUPFAM" id="SSF52833">
    <property type="entry name" value="Thioredoxin-like"/>
    <property type="match status" value="1"/>
</dbReference>
<dbReference type="SUPFAM" id="SSF74863">
    <property type="entry name" value="Thiol:disulfide interchange protein DsbD, N-terminal domain (DsbD-alpha)"/>
    <property type="match status" value="1"/>
</dbReference>
<keyword evidence="11" id="KW-1185">Reference proteome</keyword>
<dbReference type="Pfam" id="PF02683">
    <property type="entry name" value="DsbD_TM"/>
    <property type="match status" value="1"/>
</dbReference>
<feature type="transmembrane region" description="Helical" evidence="8">
    <location>
        <begin position="277"/>
        <end position="300"/>
    </location>
</feature>
<evidence type="ECO:0000256" key="7">
    <source>
        <dbReference type="ARBA" id="ARBA00023284"/>
    </source>
</evidence>
<accession>A0A2U3N026</accession>
<dbReference type="InterPro" id="IPR028250">
    <property type="entry name" value="DsbDN"/>
</dbReference>
<name>A0A2U3N026_9GAMM</name>
<reference evidence="11" key="1">
    <citation type="submission" date="2018-03" db="EMBL/GenBank/DDBJ databases">
        <authorList>
            <person name="Blom J."/>
        </authorList>
    </citation>
    <scope>NUCLEOTIDE SEQUENCE [LARGE SCALE GENOMIC DNA]</scope>
    <source>
        <strain evidence="11">KPC-SM-21</strain>
    </source>
</reference>
<evidence type="ECO:0000256" key="6">
    <source>
        <dbReference type="ARBA" id="ARBA00023136"/>
    </source>
</evidence>
<evidence type="ECO:0000313" key="10">
    <source>
        <dbReference type="EMBL" id="SPL70973.1"/>
    </source>
</evidence>
<dbReference type="GO" id="GO:0017004">
    <property type="term" value="P:cytochrome complex assembly"/>
    <property type="evidence" value="ECO:0007669"/>
    <property type="project" value="UniProtKB-KW"/>
</dbReference>
<comment type="subcellular location">
    <subcellularLocation>
        <location evidence="1">Cell membrane</location>
        <topology evidence="1">Multi-pass membrane protein</topology>
    </subcellularLocation>
</comment>
<evidence type="ECO:0000256" key="8">
    <source>
        <dbReference type="SAM" id="Phobius"/>
    </source>
</evidence>